<evidence type="ECO:0000259" key="7">
    <source>
        <dbReference type="Pfam" id="PF02656"/>
    </source>
</evidence>
<accession>A0AAN6G741</accession>
<proteinExistence type="predicted"/>
<dbReference type="GO" id="GO:0005886">
    <property type="term" value="C:plasma membrane"/>
    <property type="evidence" value="ECO:0007669"/>
    <property type="project" value="UniProtKB-SubCell"/>
</dbReference>
<dbReference type="Proteomes" id="UP001176521">
    <property type="component" value="Unassembled WGS sequence"/>
</dbReference>
<comment type="subcellular location">
    <subcellularLocation>
        <location evidence="1">Cell membrane</location>
        <topology evidence="1">Multi-pass membrane protein</topology>
    </subcellularLocation>
</comment>
<feature type="transmembrane region" description="Helical" evidence="6">
    <location>
        <begin position="156"/>
        <end position="178"/>
    </location>
</feature>
<keyword evidence="3 6" id="KW-0812">Transmembrane</keyword>
<gene>
    <name evidence="8" type="ORF">OC842_007209</name>
</gene>
<feature type="domain" description="DUF202" evidence="7">
    <location>
        <begin position="28"/>
        <end position="139"/>
    </location>
</feature>
<evidence type="ECO:0000256" key="3">
    <source>
        <dbReference type="ARBA" id="ARBA00022692"/>
    </source>
</evidence>
<dbReference type="AlphaFoldDB" id="A0AAN6G741"/>
<evidence type="ECO:0000256" key="1">
    <source>
        <dbReference type="ARBA" id="ARBA00004651"/>
    </source>
</evidence>
<keyword evidence="2" id="KW-1003">Cell membrane</keyword>
<evidence type="ECO:0000256" key="2">
    <source>
        <dbReference type="ARBA" id="ARBA00022475"/>
    </source>
</evidence>
<keyword evidence="9" id="KW-1185">Reference proteome</keyword>
<sequence length="180" mass="19050">MSSVIAVLRNAFRRPLALELENKGSVARDHLALERTFLAWVRTSLGLVSLGIAVAQLFKIPDLFDEESSSTSDASLLSLVLNSPSPGTDKAAYSQILESASKPPRSGDLTKLAKPLGASFIALGMVVLMLGSYRYFTVQAILTRGHFLPSRVEISLTALITGALIIASLAIVIGGRIAGA</sequence>
<evidence type="ECO:0000313" key="8">
    <source>
        <dbReference type="EMBL" id="KAK0520118.1"/>
    </source>
</evidence>
<evidence type="ECO:0000313" key="9">
    <source>
        <dbReference type="Proteomes" id="UP001176521"/>
    </source>
</evidence>
<feature type="transmembrane region" description="Helical" evidence="6">
    <location>
        <begin position="116"/>
        <end position="136"/>
    </location>
</feature>
<keyword evidence="5 6" id="KW-0472">Membrane</keyword>
<reference evidence="8" key="1">
    <citation type="journal article" date="2023" name="PhytoFront">
        <title>Draft Genome Resources of Seven Strains of Tilletia horrida, Causal Agent of Kernel Smut of Rice.</title>
        <authorList>
            <person name="Khanal S."/>
            <person name="Antony Babu S."/>
            <person name="Zhou X.G."/>
        </authorList>
    </citation>
    <scope>NUCLEOTIDE SEQUENCE</scope>
    <source>
        <strain evidence="8">TX3</strain>
    </source>
</reference>
<protein>
    <recommendedName>
        <fullName evidence="7">DUF202 domain-containing protein</fullName>
    </recommendedName>
</protein>
<dbReference type="PANTHER" id="PTHR34187:SF2">
    <property type="entry name" value="DUF202 DOMAIN-CONTAINING PROTEIN"/>
    <property type="match status" value="1"/>
</dbReference>
<organism evidence="8 9">
    <name type="scientific">Tilletia horrida</name>
    <dbReference type="NCBI Taxonomy" id="155126"/>
    <lineage>
        <taxon>Eukaryota</taxon>
        <taxon>Fungi</taxon>
        <taxon>Dikarya</taxon>
        <taxon>Basidiomycota</taxon>
        <taxon>Ustilaginomycotina</taxon>
        <taxon>Exobasidiomycetes</taxon>
        <taxon>Tilletiales</taxon>
        <taxon>Tilletiaceae</taxon>
        <taxon>Tilletia</taxon>
    </lineage>
</organism>
<evidence type="ECO:0000256" key="4">
    <source>
        <dbReference type="ARBA" id="ARBA00022989"/>
    </source>
</evidence>
<dbReference type="InterPro" id="IPR003807">
    <property type="entry name" value="DUF202"/>
</dbReference>
<dbReference type="PANTHER" id="PTHR34187">
    <property type="entry name" value="FGR18P"/>
    <property type="match status" value="1"/>
</dbReference>
<evidence type="ECO:0000256" key="6">
    <source>
        <dbReference type="SAM" id="Phobius"/>
    </source>
</evidence>
<evidence type="ECO:0000256" key="5">
    <source>
        <dbReference type="ARBA" id="ARBA00023136"/>
    </source>
</evidence>
<dbReference type="InterPro" id="IPR052053">
    <property type="entry name" value="IM_YidH-like"/>
</dbReference>
<keyword evidence="4 6" id="KW-1133">Transmembrane helix</keyword>
<comment type="caution">
    <text evidence="8">The sequence shown here is derived from an EMBL/GenBank/DDBJ whole genome shotgun (WGS) entry which is preliminary data.</text>
</comment>
<dbReference type="EMBL" id="JAPDMQ010000845">
    <property type="protein sequence ID" value="KAK0520118.1"/>
    <property type="molecule type" value="Genomic_DNA"/>
</dbReference>
<name>A0AAN6G741_9BASI</name>
<dbReference type="Pfam" id="PF02656">
    <property type="entry name" value="DUF202"/>
    <property type="match status" value="1"/>
</dbReference>